<name>Q4SR63_TETNG</name>
<sequence length="131" mass="14234">MCCPPRARARTRNPTEYTCYMEYRSRKGVHGTGPGPQVFLGEWACGRSTGRFHTLTVRSQACATASQTKVNELSLCGSGRLGSAWPGKLCVCACVCVRVGLHSSRTLTLGECQFPLWVHGNSLPSPFSEPL</sequence>
<gene>
    <name evidence="1" type="ORF">GSTENG00014054001</name>
</gene>
<proteinExistence type="predicted"/>
<dbReference type="EMBL" id="CAAE01014528">
    <property type="protein sequence ID" value="CAF96869.1"/>
    <property type="molecule type" value="Genomic_DNA"/>
</dbReference>
<protein>
    <submittedName>
        <fullName evidence="1">(spotted green pufferfish) hypothetical protein</fullName>
    </submittedName>
</protein>
<dbReference type="KEGG" id="tng:GSTEN00014054G001"/>
<accession>Q4SR63</accession>
<evidence type="ECO:0000313" key="1">
    <source>
        <dbReference type="EMBL" id="CAF96869.1"/>
    </source>
</evidence>
<dbReference type="AlphaFoldDB" id="Q4SR63"/>
<reference evidence="1" key="1">
    <citation type="journal article" date="2004" name="Nature">
        <title>Genome duplication in the teleost fish Tetraodon nigroviridis reveals the early vertebrate proto-karyotype.</title>
        <authorList>
            <person name="Jaillon O."/>
            <person name="Aury J.-M."/>
            <person name="Brunet F."/>
            <person name="Petit J.-L."/>
            <person name="Stange-Thomann N."/>
            <person name="Mauceli E."/>
            <person name="Bouneau L."/>
            <person name="Fischer C."/>
            <person name="Ozouf-Costaz C."/>
            <person name="Bernot A."/>
            <person name="Nicaud S."/>
            <person name="Jaffe D."/>
            <person name="Fisher S."/>
            <person name="Lutfalla G."/>
            <person name="Dossat C."/>
            <person name="Segurens B."/>
            <person name="Dasilva C."/>
            <person name="Salanoubat M."/>
            <person name="Levy M."/>
            <person name="Boudet N."/>
            <person name="Castellano S."/>
            <person name="Anthouard V."/>
            <person name="Jubin C."/>
            <person name="Castelli V."/>
            <person name="Katinka M."/>
            <person name="Vacherie B."/>
            <person name="Biemont C."/>
            <person name="Skalli Z."/>
            <person name="Cattolico L."/>
            <person name="Poulain J."/>
            <person name="De Berardinis V."/>
            <person name="Cruaud C."/>
            <person name="Duprat S."/>
            <person name="Brottier P."/>
            <person name="Coutanceau J.-P."/>
            <person name="Gouzy J."/>
            <person name="Parra G."/>
            <person name="Lardier G."/>
            <person name="Chapple C."/>
            <person name="McKernan K.J."/>
            <person name="McEwan P."/>
            <person name="Bosak S."/>
            <person name="Kellis M."/>
            <person name="Volff J.-N."/>
            <person name="Guigo R."/>
            <person name="Zody M.C."/>
            <person name="Mesirov J."/>
            <person name="Lindblad-Toh K."/>
            <person name="Birren B."/>
            <person name="Nusbaum C."/>
            <person name="Kahn D."/>
            <person name="Robinson-Rechavi M."/>
            <person name="Laudet V."/>
            <person name="Schachter V."/>
            <person name="Quetier F."/>
            <person name="Saurin W."/>
            <person name="Scarpelli C."/>
            <person name="Wincker P."/>
            <person name="Lander E.S."/>
            <person name="Weissenbach J."/>
            <person name="Roest Crollius H."/>
        </authorList>
    </citation>
    <scope>NUCLEOTIDE SEQUENCE [LARGE SCALE GENOMIC DNA]</scope>
</reference>
<organism evidence="1">
    <name type="scientific">Tetraodon nigroviridis</name>
    <name type="common">Spotted green pufferfish</name>
    <name type="synonym">Chelonodon nigroviridis</name>
    <dbReference type="NCBI Taxonomy" id="99883"/>
    <lineage>
        <taxon>Eukaryota</taxon>
        <taxon>Metazoa</taxon>
        <taxon>Chordata</taxon>
        <taxon>Craniata</taxon>
        <taxon>Vertebrata</taxon>
        <taxon>Euteleostomi</taxon>
        <taxon>Actinopterygii</taxon>
        <taxon>Neopterygii</taxon>
        <taxon>Teleostei</taxon>
        <taxon>Neoteleostei</taxon>
        <taxon>Acanthomorphata</taxon>
        <taxon>Eupercaria</taxon>
        <taxon>Tetraodontiformes</taxon>
        <taxon>Tetradontoidea</taxon>
        <taxon>Tetraodontidae</taxon>
        <taxon>Tetraodon</taxon>
    </lineage>
</organism>
<reference evidence="1" key="2">
    <citation type="submission" date="2004-02" db="EMBL/GenBank/DDBJ databases">
        <authorList>
            <consortium name="Genoscope"/>
            <consortium name="Whitehead Institute Centre for Genome Research"/>
        </authorList>
    </citation>
    <scope>NUCLEOTIDE SEQUENCE</scope>
</reference>
<comment type="caution">
    <text evidence="1">The sequence shown here is derived from an EMBL/GenBank/DDBJ whole genome shotgun (WGS) entry which is preliminary data.</text>
</comment>